<gene>
    <name evidence="1" type="ORF">ILYODFUR_035600</name>
</gene>
<name>A0ABV0TF31_9TELE</name>
<protein>
    <recommendedName>
        <fullName evidence="3">SRCR domain-containing protein</fullName>
    </recommendedName>
</protein>
<keyword evidence="2" id="KW-1185">Reference proteome</keyword>
<dbReference type="Proteomes" id="UP001482620">
    <property type="component" value="Unassembled WGS sequence"/>
</dbReference>
<organism evidence="1 2">
    <name type="scientific">Ilyodon furcidens</name>
    <name type="common">goldbreast splitfin</name>
    <dbReference type="NCBI Taxonomy" id="33524"/>
    <lineage>
        <taxon>Eukaryota</taxon>
        <taxon>Metazoa</taxon>
        <taxon>Chordata</taxon>
        <taxon>Craniata</taxon>
        <taxon>Vertebrata</taxon>
        <taxon>Euteleostomi</taxon>
        <taxon>Actinopterygii</taxon>
        <taxon>Neopterygii</taxon>
        <taxon>Teleostei</taxon>
        <taxon>Neoteleostei</taxon>
        <taxon>Acanthomorphata</taxon>
        <taxon>Ovalentaria</taxon>
        <taxon>Atherinomorphae</taxon>
        <taxon>Cyprinodontiformes</taxon>
        <taxon>Goodeidae</taxon>
        <taxon>Ilyodon</taxon>
    </lineage>
</organism>
<sequence length="104" mass="11495">MVLIAETTDFRTCRTGKSPFHCTTSADCEDLKGVVCSSDQGDELSLWGNLRITAQVSVLLNLPGCPPSLMLKSNSLCFFMTSLTHLPPQYSLGLSCVFFWLWTN</sequence>
<evidence type="ECO:0000313" key="2">
    <source>
        <dbReference type="Proteomes" id="UP001482620"/>
    </source>
</evidence>
<comment type="caution">
    <text evidence="1">The sequence shown here is derived from an EMBL/GenBank/DDBJ whole genome shotgun (WGS) entry which is preliminary data.</text>
</comment>
<proteinExistence type="predicted"/>
<reference evidence="1 2" key="1">
    <citation type="submission" date="2021-06" db="EMBL/GenBank/DDBJ databases">
        <authorList>
            <person name="Palmer J.M."/>
        </authorList>
    </citation>
    <scope>NUCLEOTIDE SEQUENCE [LARGE SCALE GENOMIC DNA]</scope>
    <source>
        <strain evidence="2">if_2019</strain>
        <tissue evidence="1">Muscle</tissue>
    </source>
</reference>
<evidence type="ECO:0008006" key="3">
    <source>
        <dbReference type="Google" id="ProtNLM"/>
    </source>
</evidence>
<evidence type="ECO:0000313" key="1">
    <source>
        <dbReference type="EMBL" id="MEQ2231071.1"/>
    </source>
</evidence>
<dbReference type="EMBL" id="JAHRIQ010030021">
    <property type="protein sequence ID" value="MEQ2231071.1"/>
    <property type="molecule type" value="Genomic_DNA"/>
</dbReference>
<accession>A0ABV0TF31</accession>